<gene>
    <name evidence="3" type="ORF">SAMN04488041_101522</name>
</gene>
<feature type="region of interest" description="Disordered" evidence="1">
    <location>
        <begin position="1"/>
        <end position="24"/>
    </location>
</feature>
<evidence type="ECO:0000259" key="2">
    <source>
        <dbReference type="Pfam" id="PF13403"/>
    </source>
</evidence>
<proteinExistence type="predicted"/>
<dbReference type="EMBL" id="FNNB01000001">
    <property type="protein sequence ID" value="SDW19003.1"/>
    <property type="molecule type" value="Genomic_DNA"/>
</dbReference>
<evidence type="ECO:0000256" key="1">
    <source>
        <dbReference type="SAM" id="MobiDB-lite"/>
    </source>
</evidence>
<dbReference type="Proteomes" id="UP000183076">
    <property type="component" value="Unassembled WGS sequence"/>
</dbReference>
<feature type="compositionally biased region" description="Polar residues" evidence="1">
    <location>
        <begin position="13"/>
        <end position="22"/>
    </location>
</feature>
<organism evidence="3 4">
    <name type="scientific">Sulfitobacter pontiacus</name>
    <dbReference type="NCBI Taxonomy" id="60137"/>
    <lineage>
        <taxon>Bacteria</taxon>
        <taxon>Pseudomonadati</taxon>
        <taxon>Pseudomonadota</taxon>
        <taxon>Alphaproteobacteria</taxon>
        <taxon>Rhodobacterales</taxon>
        <taxon>Roseobacteraceae</taxon>
        <taxon>Sulfitobacter</taxon>
    </lineage>
</organism>
<feature type="domain" description="Hedgehog/Intein (Hint)" evidence="2">
    <location>
        <begin position="70"/>
        <end position="213"/>
    </location>
</feature>
<dbReference type="GeneID" id="94019838"/>
<evidence type="ECO:0000313" key="4">
    <source>
        <dbReference type="Proteomes" id="UP000183076"/>
    </source>
</evidence>
<reference evidence="4" key="1">
    <citation type="submission" date="2016-10" db="EMBL/GenBank/DDBJ databases">
        <authorList>
            <person name="Varghese N."/>
            <person name="Submissions S."/>
        </authorList>
    </citation>
    <scope>NUCLEOTIDE SEQUENCE [LARGE SCALE GENOMIC DNA]</scope>
    <source>
        <strain evidence="4">DSM 10014</strain>
    </source>
</reference>
<sequence length="260" mass="28112">MTLHTAPDFIPSPTHTAQSAASRSVMREARARSTGRTRAYEIAVLRQDGSVFVTEGYAPATPLFEEPFSAFAHGTLISTTQGEIPVEDLCPGDRIVQADGLHTPLLWVGSSKFVPADIGHRTPLVRVMADSLGLARPSGFLTFGPAARILHTPQSLRGAEQTRKVFTLMRDLVDGVNIIEIQPPTPVRLYHLGLARHAAISVSGLEMETFHPGPSTIAALPLHQRDAFLSMFPHIGGAKDFGPLCHPRASERSDPIYAAQ</sequence>
<dbReference type="Pfam" id="PF13403">
    <property type="entry name" value="Hint_2"/>
    <property type="match status" value="1"/>
</dbReference>
<evidence type="ECO:0000313" key="3">
    <source>
        <dbReference type="EMBL" id="SDW19003.1"/>
    </source>
</evidence>
<protein>
    <submittedName>
        <fullName evidence="3">Hint domain-containing protein</fullName>
    </submittedName>
</protein>
<name>A0A1H2RHN6_9RHOB</name>
<dbReference type="STRING" id="60137.SAMN04488041_101522"/>
<dbReference type="InterPro" id="IPR028992">
    <property type="entry name" value="Hedgehog/Intein_dom"/>
</dbReference>
<dbReference type="AlphaFoldDB" id="A0A1H2RHN6"/>
<accession>A0A1H2RHN6</accession>
<dbReference type="RefSeq" id="WP_074634697.1">
    <property type="nucleotide sequence ID" value="NZ_CP160849.1"/>
</dbReference>